<evidence type="ECO:0000259" key="1">
    <source>
        <dbReference type="Pfam" id="PF01323"/>
    </source>
</evidence>
<feature type="domain" description="DSBA-like thioredoxin" evidence="1">
    <location>
        <begin position="7"/>
        <end position="164"/>
    </location>
</feature>
<evidence type="ECO:0000313" key="2">
    <source>
        <dbReference type="EMBL" id="KJZ46829.1"/>
    </source>
</evidence>
<dbReference type="GO" id="GO:0016491">
    <property type="term" value="F:oxidoreductase activity"/>
    <property type="evidence" value="ECO:0007669"/>
    <property type="project" value="InterPro"/>
</dbReference>
<accession>A0A0F4TRX8</accession>
<dbReference type="InterPro" id="IPR036249">
    <property type="entry name" value="Thioredoxin-like_sf"/>
</dbReference>
<dbReference type="SUPFAM" id="SSF52833">
    <property type="entry name" value="Thioredoxin-like"/>
    <property type="match status" value="1"/>
</dbReference>
<evidence type="ECO:0000313" key="3">
    <source>
        <dbReference type="Proteomes" id="UP000033588"/>
    </source>
</evidence>
<dbReference type="PANTHER" id="PTHR13887">
    <property type="entry name" value="GLUTATHIONE S-TRANSFERASE KAPPA"/>
    <property type="match status" value="1"/>
</dbReference>
<dbReference type="CDD" id="cd03024">
    <property type="entry name" value="DsbA_FrnE"/>
    <property type="match status" value="1"/>
</dbReference>
<protein>
    <submittedName>
        <fullName evidence="2">DSBA oxidoreductase</fullName>
    </submittedName>
</protein>
<organism evidence="2 3">
    <name type="scientific">Pseudomonas fluorescens</name>
    <dbReference type="NCBI Taxonomy" id="294"/>
    <lineage>
        <taxon>Bacteria</taxon>
        <taxon>Pseudomonadati</taxon>
        <taxon>Pseudomonadota</taxon>
        <taxon>Gammaproteobacteria</taxon>
        <taxon>Pseudomonadales</taxon>
        <taxon>Pseudomonadaceae</taxon>
        <taxon>Pseudomonas</taxon>
    </lineage>
</organism>
<dbReference type="PANTHER" id="PTHR13887:SF41">
    <property type="entry name" value="THIOREDOXIN SUPERFAMILY PROTEIN"/>
    <property type="match status" value="1"/>
</dbReference>
<dbReference type="AlphaFoldDB" id="A0A0F4TRX8"/>
<sequence>MSRRLRIDVFFDFICPWCLIGKRQLEHAQVQFRSRHPDVQITTVWHGVQLLPQIPVEGEPFADFYRKRLGNADAVAIRQAQVQQAASAVGLAIDLTRIATMPNTADAHRLLERASTLGNVVQRDVLLERLFAAYFQKGEDLGCRETLLAIARSCGFDAETMADCLMGDTTPFEGLPGASSGVPSFQFDRRMTVVGAQPAEALLGAMSQALKESDRERQPA</sequence>
<dbReference type="OrthoDB" id="9799122at2"/>
<gene>
    <name evidence="2" type="ORF">VC35_11970</name>
</gene>
<comment type="caution">
    <text evidence="2">The sequence shown here is derived from an EMBL/GenBank/DDBJ whole genome shotgun (WGS) entry which is preliminary data.</text>
</comment>
<dbReference type="Pfam" id="PF01323">
    <property type="entry name" value="DSBA"/>
    <property type="match status" value="1"/>
</dbReference>
<proteinExistence type="predicted"/>
<dbReference type="Gene3D" id="3.40.30.10">
    <property type="entry name" value="Glutaredoxin"/>
    <property type="match status" value="1"/>
</dbReference>
<dbReference type="InterPro" id="IPR001853">
    <property type="entry name" value="DSBA-like_thioredoxin_dom"/>
</dbReference>
<reference evidence="2 3" key="1">
    <citation type="submission" date="2015-03" db="EMBL/GenBank/DDBJ databases">
        <title>Comparative genomics of Pseudomonas insights into diversity of traits involved in vanlence and defense.</title>
        <authorList>
            <person name="Qin Y."/>
        </authorList>
    </citation>
    <scope>NUCLEOTIDE SEQUENCE [LARGE SCALE GENOMIC DNA]</scope>
    <source>
        <strain evidence="2 3">C8</strain>
    </source>
</reference>
<dbReference type="Proteomes" id="UP000033588">
    <property type="component" value="Unassembled WGS sequence"/>
</dbReference>
<name>A0A0F4TRX8_PSEFL</name>
<dbReference type="PATRIC" id="fig|294.132.peg.1143"/>
<dbReference type="EMBL" id="LACC01000013">
    <property type="protein sequence ID" value="KJZ46829.1"/>
    <property type="molecule type" value="Genomic_DNA"/>
</dbReference>
<dbReference type="RefSeq" id="WP_046040238.1">
    <property type="nucleotide sequence ID" value="NZ_LACC01000013.1"/>
</dbReference>